<reference evidence="7 8" key="1">
    <citation type="submission" date="2019-04" db="EMBL/GenBank/DDBJ databases">
        <authorList>
            <person name="Li Y."/>
            <person name="Wang J."/>
        </authorList>
    </citation>
    <scope>NUCLEOTIDE SEQUENCE [LARGE SCALE GENOMIC DNA]</scope>
    <source>
        <strain evidence="7 8">DSM 14668</strain>
    </source>
</reference>
<dbReference type="EC" id="2.1.1.72" evidence="1"/>
<dbReference type="GO" id="GO:0003676">
    <property type="term" value="F:nucleic acid binding"/>
    <property type="evidence" value="ECO:0007669"/>
    <property type="project" value="InterPro"/>
</dbReference>
<sequence>MAAKRKTRAREAQLAFEALSIEGGLLSPEWLSKVAQLQAGTQAEADYRIHKGLNLRDEIGRYWRIAQAQWADFKSGRDAKADPKAVSERFVPALLRDAFGFTSLAAVEPARLQERTYPIGRAALGGRVPVVIAPANSGLDSLSPSFGDGSRRRSAFGLAQEYLNAQEGALWGIASDGSALRIVRDNASLTRPAWIEGDLQRIFTEDRYADFAVLWLLLHETRFGREGQPVTECALEVWRNAGREEGTRAREHLRRGVEEALVALGQGFLSHAENQTLRIDLQNGTLPVKDYFNQLLRLVYRLIFLLTVEERGLLHPDGTSDAAKALYAHGYGIRRLRERSVKRSAHDRFSDLWEATKVVCRGLAAGEARLGLPALAGIFAASQCPALDAAKLENRALLLAVFKLAWLREDGSLSRVNWRDMGPEELGSVYESLLELVPQIAKDGRQFGFASGGETKGNARKTTGSYYTPESLVQVLLDSALEPVIADTIAKNPATPVEALLGLSIVDPACGSGHFLLAAARRLAAQVARLEANGTPSAAEYRHALRQVVGRCIFGVDLNPMAVELCKVGLWMEAVEPGLPLTFLNSHIQHGNALLGTTPELMAKGIPDAAWDPIEGDDKKTASALKKRNKKAAEGQRSLDTLWTKTADTEAQAVTRAVTELDAASDANVEALAKKEERWDGILGSPEYRHQKFVADAWCAAFVWPKQPGELTDATPTNELWRQLRDGQGKAPALTTKTVGELADQYRFFHWHLQFPQVFAKGGFDVVLGNPPWERVKLQEQEFFASRSEEIAKALNAAARKKLIAKLPDENPQLWEEWSTASRKAEGESHSIRQSGRYPLCGVGDVNTYAIFAEHNRSLLSPRGRAGFIVPSGIATDDTTKEFFRSLVDERFLRSLLDFQSGPGLFGEVGHARFKFCLLTLGRGEAPADFLFFARGVEELADPERRFSLSAEDFERLNPNTRTCPTFRSKRDARLNRDIYRRSGVLWREDVPDGNPWRLQIRTRLWHMAEDASYFHTKTQLESEGWERHGNKYSRGTTEMVPLYEAKMLHHFDHRYGDYADKLASSESTSLPDVPIERLGDADYSPLARYWVDGAEVRERLAGLWTRGWLVGWRDICRSTDERTMVSSLLPTTAVGNKFLLLFPSVEPSLAAALYANLCSFIFDYCARQKTGGTSLNVFTMKQLPALPPSAYEAAPSWAGGMRVVDWLVLRVLELTYTAWDLESFARDLGHDGSPFRWDPERRFLLRCEMDAAFFHLYEVARDDVEYVMETFPIIRRDDEKANNGVYRTKDVVLAIYDELAEAEHFGKPYQTRLSPPPADRSVAHPARGGGKVIAFPSRPAARPQPEVRPAAVATTAVVPDLAAVGAKAWERPHMMERGEIQAAILAVLKANGAPMDRRQARLAALLCLEPHLLAPQLDRTEKAQWASVIGPDAKKAATAAIDATTQEWGAALTGLRGRGRLLEDLQQNTWALGTGTEAIDTSGWPEGRAGFVVNVLRRLQESMQVNAIILNLPTPIRQWLEHAA</sequence>
<evidence type="ECO:0000256" key="5">
    <source>
        <dbReference type="ARBA" id="ARBA00047942"/>
    </source>
</evidence>
<dbReference type="GO" id="GO:0006304">
    <property type="term" value="P:DNA modification"/>
    <property type="evidence" value="ECO:0007669"/>
    <property type="project" value="InterPro"/>
</dbReference>
<evidence type="ECO:0000256" key="1">
    <source>
        <dbReference type="ARBA" id="ARBA00011900"/>
    </source>
</evidence>
<evidence type="ECO:0000256" key="3">
    <source>
        <dbReference type="ARBA" id="ARBA00022679"/>
    </source>
</evidence>
<dbReference type="PROSITE" id="PS00092">
    <property type="entry name" value="N6_MTASE"/>
    <property type="match status" value="1"/>
</dbReference>
<evidence type="ECO:0000256" key="4">
    <source>
        <dbReference type="ARBA" id="ARBA00022691"/>
    </source>
</evidence>
<evidence type="ECO:0000313" key="7">
    <source>
        <dbReference type="EMBL" id="TKD03417.1"/>
    </source>
</evidence>
<keyword evidence="4" id="KW-0949">S-adenosyl-L-methionine</keyword>
<accession>A0A4U1J968</accession>
<comment type="caution">
    <text evidence="7">The sequence shown here is derived from an EMBL/GenBank/DDBJ whole genome shotgun (WGS) entry which is preliminary data.</text>
</comment>
<keyword evidence="8" id="KW-1185">Reference proteome</keyword>
<dbReference type="InterPro" id="IPR011639">
    <property type="entry name" value="MethylTrfase_TaqI-like_dom"/>
</dbReference>
<dbReference type="InterPro" id="IPR002052">
    <property type="entry name" value="DNA_methylase_N6_adenine_CS"/>
</dbReference>
<evidence type="ECO:0000313" key="8">
    <source>
        <dbReference type="Proteomes" id="UP000309215"/>
    </source>
</evidence>
<evidence type="ECO:0000259" key="6">
    <source>
        <dbReference type="Pfam" id="PF07669"/>
    </source>
</evidence>
<dbReference type="Gene3D" id="3.40.50.150">
    <property type="entry name" value="Vaccinia Virus protein VP39"/>
    <property type="match status" value="1"/>
</dbReference>
<dbReference type="PRINTS" id="PR00507">
    <property type="entry name" value="N12N6MTFRASE"/>
</dbReference>
<feature type="domain" description="Type II methyltransferase M.TaqI-like" evidence="6">
    <location>
        <begin position="552"/>
        <end position="788"/>
    </location>
</feature>
<dbReference type="PANTHER" id="PTHR33841">
    <property type="entry name" value="DNA METHYLTRANSFERASE YEEA-RELATED"/>
    <property type="match status" value="1"/>
</dbReference>
<dbReference type="Proteomes" id="UP000309215">
    <property type="component" value="Unassembled WGS sequence"/>
</dbReference>
<dbReference type="RefSeq" id="WP_136931769.1">
    <property type="nucleotide sequence ID" value="NZ_SSMQ01000029.1"/>
</dbReference>
<dbReference type="EMBL" id="SSMQ01000029">
    <property type="protein sequence ID" value="TKD03417.1"/>
    <property type="molecule type" value="Genomic_DNA"/>
</dbReference>
<protein>
    <recommendedName>
        <fullName evidence="1">site-specific DNA-methyltransferase (adenine-specific)</fullName>
        <ecNumber evidence="1">2.1.1.72</ecNumber>
    </recommendedName>
</protein>
<dbReference type="Pfam" id="PF07669">
    <property type="entry name" value="Eco57I"/>
    <property type="match status" value="1"/>
</dbReference>
<comment type="catalytic activity">
    <reaction evidence="5">
        <text>a 2'-deoxyadenosine in DNA + S-adenosyl-L-methionine = an N(6)-methyl-2'-deoxyadenosine in DNA + S-adenosyl-L-homocysteine + H(+)</text>
        <dbReference type="Rhea" id="RHEA:15197"/>
        <dbReference type="Rhea" id="RHEA-COMP:12418"/>
        <dbReference type="Rhea" id="RHEA-COMP:12419"/>
        <dbReference type="ChEBI" id="CHEBI:15378"/>
        <dbReference type="ChEBI" id="CHEBI:57856"/>
        <dbReference type="ChEBI" id="CHEBI:59789"/>
        <dbReference type="ChEBI" id="CHEBI:90615"/>
        <dbReference type="ChEBI" id="CHEBI:90616"/>
        <dbReference type="EC" id="2.1.1.72"/>
    </reaction>
</comment>
<evidence type="ECO:0000256" key="2">
    <source>
        <dbReference type="ARBA" id="ARBA00022603"/>
    </source>
</evidence>
<dbReference type="SUPFAM" id="SSF53335">
    <property type="entry name" value="S-adenosyl-L-methionine-dependent methyltransferases"/>
    <property type="match status" value="1"/>
</dbReference>
<dbReference type="GO" id="GO:0032259">
    <property type="term" value="P:methylation"/>
    <property type="evidence" value="ECO:0007669"/>
    <property type="project" value="UniProtKB-KW"/>
</dbReference>
<dbReference type="GO" id="GO:0004519">
    <property type="term" value="F:endonuclease activity"/>
    <property type="evidence" value="ECO:0007669"/>
    <property type="project" value="UniProtKB-KW"/>
</dbReference>
<dbReference type="GO" id="GO:0009007">
    <property type="term" value="F:site-specific DNA-methyltransferase (adenine-specific) activity"/>
    <property type="evidence" value="ECO:0007669"/>
    <property type="project" value="UniProtKB-EC"/>
</dbReference>
<keyword evidence="7" id="KW-0540">Nuclease</keyword>
<keyword evidence="7" id="KW-0255">Endonuclease</keyword>
<proteinExistence type="predicted"/>
<dbReference type="InterPro" id="IPR050953">
    <property type="entry name" value="N4_N6_ade-DNA_methylase"/>
</dbReference>
<name>A0A4U1J968_9BACT</name>
<dbReference type="OrthoDB" id="9761012at2"/>
<keyword evidence="3" id="KW-0808">Transferase</keyword>
<keyword evidence="7" id="KW-0378">Hydrolase</keyword>
<dbReference type="PANTHER" id="PTHR33841:SF1">
    <property type="entry name" value="DNA METHYLTRANSFERASE A"/>
    <property type="match status" value="1"/>
</dbReference>
<keyword evidence="2" id="KW-0489">Methyltransferase</keyword>
<dbReference type="InterPro" id="IPR029063">
    <property type="entry name" value="SAM-dependent_MTases_sf"/>
</dbReference>
<gene>
    <name evidence="7" type="ORF">E8A74_25990</name>
</gene>
<organism evidence="7 8">
    <name type="scientific">Polyangium fumosum</name>
    <dbReference type="NCBI Taxonomy" id="889272"/>
    <lineage>
        <taxon>Bacteria</taxon>
        <taxon>Pseudomonadati</taxon>
        <taxon>Myxococcota</taxon>
        <taxon>Polyangia</taxon>
        <taxon>Polyangiales</taxon>
        <taxon>Polyangiaceae</taxon>
        <taxon>Polyangium</taxon>
    </lineage>
</organism>